<evidence type="ECO:0000313" key="4">
    <source>
        <dbReference type="Proteomes" id="UP001248581"/>
    </source>
</evidence>
<name>A0ABY9TJA0_9GAMM</name>
<feature type="transmembrane region" description="Helical" evidence="2">
    <location>
        <begin position="51"/>
        <end position="77"/>
    </location>
</feature>
<keyword evidence="2" id="KW-0812">Transmembrane</keyword>
<feature type="region of interest" description="Disordered" evidence="1">
    <location>
        <begin position="1"/>
        <end position="23"/>
    </location>
</feature>
<gene>
    <name evidence="3" type="ORF">RI845_01460</name>
</gene>
<dbReference type="Proteomes" id="UP001248581">
    <property type="component" value="Chromosome"/>
</dbReference>
<evidence type="ECO:0000256" key="2">
    <source>
        <dbReference type="SAM" id="Phobius"/>
    </source>
</evidence>
<dbReference type="InterPro" id="IPR021344">
    <property type="entry name" value="DUF2970"/>
</dbReference>
<keyword evidence="4" id="KW-1185">Reference proteome</keyword>
<proteinExistence type="predicted"/>
<dbReference type="RefSeq" id="WP_348387986.1">
    <property type="nucleotide sequence ID" value="NZ_CP134146.1"/>
</dbReference>
<organism evidence="3 4">
    <name type="scientific">Thalassotalea nanhaiensis</name>
    <dbReference type="NCBI Taxonomy" id="3065648"/>
    <lineage>
        <taxon>Bacteria</taxon>
        <taxon>Pseudomonadati</taxon>
        <taxon>Pseudomonadota</taxon>
        <taxon>Gammaproteobacteria</taxon>
        <taxon>Alteromonadales</taxon>
        <taxon>Colwelliaceae</taxon>
        <taxon>Thalassotalea</taxon>
    </lineage>
</organism>
<evidence type="ECO:0000256" key="1">
    <source>
        <dbReference type="SAM" id="MobiDB-lite"/>
    </source>
</evidence>
<dbReference type="EMBL" id="CP134146">
    <property type="protein sequence ID" value="WNC68832.1"/>
    <property type="molecule type" value="Genomic_DNA"/>
</dbReference>
<sequence>MNSKNVEQKHDSSADKEPESSLKDVAGSVAAAFIGVQSDKNRKRDFTKGKFSHFVVVGLIGVVLFVGVLVAIVSLVLPS</sequence>
<accession>A0ABY9TJA0</accession>
<keyword evidence="2" id="KW-1133">Transmembrane helix</keyword>
<evidence type="ECO:0000313" key="3">
    <source>
        <dbReference type="EMBL" id="WNC68832.1"/>
    </source>
</evidence>
<keyword evidence="2" id="KW-0472">Membrane</keyword>
<feature type="compositionally biased region" description="Basic and acidic residues" evidence="1">
    <location>
        <begin position="1"/>
        <end position="22"/>
    </location>
</feature>
<dbReference type="Pfam" id="PF11174">
    <property type="entry name" value="DUF2970"/>
    <property type="match status" value="1"/>
</dbReference>
<protein>
    <submittedName>
        <fullName evidence="3">DUF2970 domain-containing protein</fullName>
    </submittedName>
</protein>
<reference evidence="4" key="1">
    <citation type="submission" date="2023-09" db="EMBL/GenBank/DDBJ databases">
        <authorList>
            <person name="Li S."/>
            <person name="Li X."/>
            <person name="Zhang C."/>
            <person name="Zhao Z."/>
        </authorList>
    </citation>
    <scope>NUCLEOTIDE SEQUENCE [LARGE SCALE GENOMIC DNA]</scope>
    <source>
        <strain evidence="4">SQ345</strain>
    </source>
</reference>